<dbReference type="Proteomes" id="UP000572817">
    <property type="component" value="Unassembled WGS sequence"/>
</dbReference>
<name>A0A8H4IUW1_9PEZI</name>
<feature type="compositionally biased region" description="Low complexity" evidence="1">
    <location>
        <begin position="1"/>
        <end position="15"/>
    </location>
</feature>
<reference evidence="2" key="1">
    <citation type="submission" date="2020-04" db="EMBL/GenBank/DDBJ databases">
        <title>Genome Assembly and Annotation of Botryosphaeria dothidea sdau 11-99, a Latent Pathogen of Apple Fruit Ring Rot in China.</title>
        <authorList>
            <person name="Yu C."/>
            <person name="Diao Y."/>
            <person name="Lu Q."/>
            <person name="Zhao J."/>
            <person name="Cui S."/>
            <person name="Peng C."/>
            <person name="He B."/>
            <person name="Liu H."/>
        </authorList>
    </citation>
    <scope>NUCLEOTIDE SEQUENCE [LARGE SCALE GENOMIC DNA]</scope>
    <source>
        <strain evidence="2">Sdau11-99</strain>
    </source>
</reference>
<organism evidence="2 3">
    <name type="scientific">Botryosphaeria dothidea</name>
    <dbReference type="NCBI Taxonomy" id="55169"/>
    <lineage>
        <taxon>Eukaryota</taxon>
        <taxon>Fungi</taxon>
        <taxon>Dikarya</taxon>
        <taxon>Ascomycota</taxon>
        <taxon>Pezizomycotina</taxon>
        <taxon>Dothideomycetes</taxon>
        <taxon>Dothideomycetes incertae sedis</taxon>
        <taxon>Botryosphaeriales</taxon>
        <taxon>Botryosphaeriaceae</taxon>
        <taxon>Botryosphaeria</taxon>
    </lineage>
</organism>
<evidence type="ECO:0000313" key="3">
    <source>
        <dbReference type="Proteomes" id="UP000572817"/>
    </source>
</evidence>
<accession>A0A8H4IUW1</accession>
<evidence type="ECO:0000313" key="2">
    <source>
        <dbReference type="EMBL" id="KAF4307651.1"/>
    </source>
</evidence>
<feature type="region of interest" description="Disordered" evidence="1">
    <location>
        <begin position="1"/>
        <end position="26"/>
    </location>
</feature>
<dbReference type="AlphaFoldDB" id="A0A8H4IUW1"/>
<keyword evidence="3" id="KW-1185">Reference proteome</keyword>
<feature type="compositionally biased region" description="Polar residues" evidence="1">
    <location>
        <begin position="112"/>
        <end position="121"/>
    </location>
</feature>
<comment type="caution">
    <text evidence="2">The sequence shown here is derived from an EMBL/GenBank/DDBJ whole genome shotgun (WGS) entry which is preliminary data.</text>
</comment>
<dbReference type="EMBL" id="WWBZ02000022">
    <property type="protein sequence ID" value="KAF4307651.1"/>
    <property type="molecule type" value="Genomic_DNA"/>
</dbReference>
<feature type="compositionally biased region" description="Acidic residues" evidence="1">
    <location>
        <begin position="92"/>
        <end position="104"/>
    </location>
</feature>
<protein>
    <submittedName>
        <fullName evidence="2">Uncharacterized protein</fullName>
    </submittedName>
</protein>
<sequence>MKPPVVSRPAPRPAVNTSEFLPRDPRLDSGKISFALSDKASLCGIPARSSSRTTDYTEAIFTIGGAIRLGDSLYGLTTGHSFVNNESKNSESDESDESSDSDDEMPFHSGEGLQSNSDEGQNTNANANNANGVNEEFLERLNCMHEWKQTSFPRVLAYKGRGTKNGDFSLPEPAPDGSDFALVTMPILDFGRRTLGYHGAKRSVTGVAPSHELQEGSVEILYDMRRPPGHSEPLEAHPPKAKSSIILGSSIMSTRKIQMPVDSKTQGISGAWIIQK</sequence>
<gene>
    <name evidence="2" type="ORF">GTA08_BOTSDO04232</name>
</gene>
<evidence type="ECO:0000256" key="1">
    <source>
        <dbReference type="SAM" id="MobiDB-lite"/>
    </source>
</evidence>
<feature type="region of interest" description="Disordered" evidence="1">
    <location>
        <begin position="82"/>
        <end position="129"/>
    </location>
</feature>
<proteinExistence type="predicted"/>